<sequence length="44" mass="5121">MWFGIYLLPMLLIVGVPLWLIARFIWRRWGRQGTVETGTAVSSE</sequence>
<name>A0A3B0UYQ9_9ZZZZ</name>
<keyword evidence="1" id="KW-0812">Transmembrane</keyword>
<dbReference type="AlphaFoldDB" id="A0A3B0UYQ9"/>
<accession>A0A3B0UYQ9</accession>
<evidence type="ECO:0000313" key="2">
    <source>
        <dbReference type="EMBL" id="VAW36415.1"/>
    </source>
</evidence>
<keyword evidence="1" id="KW-0472">Membrane</keyword>
<evidence type="ECO:0000256" key="1">
    <source>
        <dbReference type="SAM" id="Phobius"/>
    </source>
</evidence>
<feature type="transmembrane region" description="Helical" evidence="1">
    <location>
        <begin position="6"/>
        <end position="26"/>
    </location>
</feature>
<dbReference type="EMBL" id="UOEU01000626">
    <property type="protein sequence ID" value="VAW36415.1"/>
    <property type="molecule type" value="Genomic_DNA"/>
</dbReference>
<protein>
    <submittedName>
        <fullName evidence="2">Uncharacterized protein</fullName>
    </submittedName>
</protein>
<reference evidence="2" key="1">
    <citation type="submission" date="2018-06" db="EMBL/GenBank/DDBJ databases">
        <authorList>
            <person name="Zhirakovskaya E."/>
        </authorList>
    </citation>
    <scope>NUCLEOTIDE SEQUENCE</scope>
</reference>
<organism evidence="2">
    <name type="scientific">hydrothermal vent metagenome</name>
    <dbReference type="NCBI Taxonomy" id="652676"/>
    <lineage>
        <taxon>unclassified sequences</taxon>
        <taxon>metagenomes</taxon>
        <taxon>ecological metagenomes</taxon>
    </lineage>
</organism>
<keyword evidence="1" id="KW-1133">Transmembrane helix</keyword>
<gene>
    <name evidence="2" type="ORF">MNBD_CHLOROFLEXI01-1237</name>
</gene>
<proteinExistence type="predicted"/>